<dbReference type="EMBL" id="CZQA01000001">
    <property type="protein sequence ID" value="CUS33414.1"/>
    <property type="molecule type" value="Genomic_DNA"/>
</dbReference>
<evidence type="ECO:0000313" key="2">
    <source>
        <dbReference type="EMBL" id="CUS33414.1"/>
    </source>
</evidence>
<dbReference type="RefSeq" id="WP_176697869.1">
    <property type="nucleotide sequence ID" value="NZ_CZQA01000001.1"/>
</dbReference>
<dbReference type="SMART" id="SM00769">
    <property type="entry name" value="WHy"/>
    <property type="match status" value="1"/>
</dbReference>
<evidence type="ECO:0000313" key="3">
    <source>
        <dbReference type="Proteomes" id="UP000199032"/>
    </source>
</evidence>
<dbReference type="AlphaFoldDB" id="A0A0S4LBY2"/>
<accession>A0A0S4LBY2</accession>
<keyword evidence="3" id="KW-1185">Reference proteome</keyword>
<dbReference type="SUPFAM" id="SSF117070">
    <property type="entry name" value="LEA14-like"/>
    <property type="match status" value="1"/>
</dbReference>
<dbReference type="InterPro" id="IPR004864">
    <property type="entry name" value="LEA_2"/>
</dbReference>
<sequence>MRLHRAASFLFAMAFLLAGCASWFLKGEAPEVLVTNVTPLDATIFEQRLRVDLRVRNPNDFDYHLTGIDFTLNLNGNRLARGLGGKELTIPRLGDAVMTIETTTSTLDIVRQLFQFSQKQELMYDIKGVLHSSEGRLPFTNAGTLVEPGMFSGSPTDSSTSPK</sequence>
<dbReference type="Gene3D" id="2.60.40.1820">
    <property type="match status" value="1"/>
</dbReference>
<dbReference type="PROSITE" id="PS51257">
    <property type="entry name" value="PROKAR_LIPOPROTEIN"/>
    <property type="match status" value="1"/>
</dbReference>
<dbReference type="GO" id="GO:0009269">
    <property type="term" value="P:response to desiccation"/>
    <property type="evidence" value="ECO:0007669"/>
    <property type="project" value="InterPro"/>
</dbReference>
<organism evidence="2 3">
    <name type="scientific">Candidatus Nitrospira nitrosa</name>
    <dbReference type="NCBI Taxonomy" id="1742972"/>
    <lineage>
        <taxon>Bacteria</taxon>
        <taxon>Pseudomonadati</taxon>
        <taxon>Nitrospirota</taxon>
        <taxon>Nitrospiria</taxon>
        <taxon>Nitrospirales</taxon>
        <taxon>Nitrospiraceae</taxon>
        <taxon>Nitrospira</taxon>
    </lineage>
</organism>
<dbReference type="InterPro" id="IPR013990">
    <property type="entry name" value="WHy-dom"/>
</dbReference>
<feature type="domain" description="Water stress and hypersensitive response" evidence="1">
    <location>
        <begin position="32"/>
        <end position="154"/>
    </location>
</feature>
<dbReference type="Proteomes" id="UP000199032">
    <property type="component" value="Unassembled WGS sequence"/>
</dbReference>
<proteinExistence type="predicted"/>
<name>A0A0S4LBY2_9BACT</name>
<gene>
    <name evidence="2" type="ORF">COMA1_11145</name>
</gene>
<evidence type="ECO:0000259" key="1">
    <source>
        <dbReference type="SMART" id="SM00769"/>
    </source>
</evidence>
<reference evidence="2 3" key="1">
    <citation type="submission" date="2015-10" db="EMBL/GenBank/DDBJ databases">
        <authorList>
            <person name="Gilbert D.G."/>
        </authorList>
    </citation>
    <scope>NUCLEOTIDE SEQUENCE [LARGE SCALE GENOMIC DNA]</scope>
    <source>
        <strain evidence="2">COMA1</strain>
    </source>
</reference>
<dbReference type="Pfam" id="PF03168">
    <property type="entry name" value="LEA_2"/>
    <property type="match status" value="1"/>
</dbReference>
<dbReference type="STRING" id="1742972.COMA1_11145"/>
<protein>
    <recommendedName>
        <fullName evidence="1">Water stress and hypersensitive response domain-containing protein</fullName>
    </recommendedName>
</protein>